<keyword evidence="2" id="KW-1185">Reference proteome</keyword>
<dbReference type="InterPro" id="IPR010287">
    <property type="entry name" value="DUF892_YciF-like"/>
</dbReference>
<gene>
    <name evidence="1" type="ORF">SAMN04488090_0108</name>
</gene>
<proteinExistence type="predicted"/>
<accession>A0A1G9HLL4</accession>
<dbReference type="PANTHER" id="PTHR30565">
    <property type="entry name" value="PROTEIN YCIF"/>
    <property type="match status" value="1"/>
</dbReference>
<sequence length="204" mass="22774">MGRSSNDSRCSQNWNVFFALKPKNQLPLAMSTIRDLFRTEKADNLHELFVDQLKDIYWAENELLTALPKMADAATTDEVKQLIRDHLDETEGHVTRLEKVFASIGLEPKERKCEAMAGLIDEATDIVSDSETDSITRDAGVIAACQKVEHYEIATYGTLRSWAALMAHQEAVRLLSATLEEEESADRKLTALAESFVNAAALTE</sequence>
<dbReference type="Proteomes" id="UP000198901">
    <property type="component" value="Unassembled WGS sequence"/>
</dbReference>
<dbReference type="SUPFAM" id="SSF47240">
    <property type="entry name" value="Ferritin-like"/>
    <property type="match status" value="1"/>
</dbReference>
<dbReference type="CDD" id="cd07909">
    <property type="entry name" value="YciF"/>
    <property type="match status" value="1"/>
</dbReference>
<evidence type="ECO:0000313" key="2">
    <source>
        <dbReference type="Proteomes" id="UP000198901"/>
    </source>
</evidence>
<dbReference type="InterPro" id="IPR047114">
    <property type="entry name" value="YciF"/>
</dbReference>
<dbReference type="Pfam" id="PF05974">
    <property type="entry name" value="DUF892"/>
    <property type="match status" value="1"/>
</dbReference>
<dbReference type="EMBL" id="FNGS01000001">
    <property type="protein sequence ID" value="SDL13762.1"/>
    <property type="molecule type" value="Genomic_DNA"/>
</dbReference>
<dbReference type="STRING" id="563176.SAMN04488090_0108"/>
<reference evidence="1 2" key="1">
    <citation type="submission" date="2016-10" db="EMBL/GenBank/DDBJ databases">
        <authorList>
            <person name="de Groot N.N."/>
        </authorList>
    </citation>
    <scope>NUCLEOTIDE SEQUENCE [LARGE SCALE GENOMIC DNA]</scope>
    <source>
        <strain evidence="1 2">DSM 21668</strain>
    </source>
</reference>
<protein>
    <submittedName>
        <fullName evidence="1">Ferritin-like metal-binding protein YciE</fullName>
    </submittedName>
</protein>
<dbReference type="Gene3D" id="1.20.1260.10">
    <property type="match status" value="1"/>
</dbReference>
<dbReference type="AlphaFoldDB" id="A0A1G9HLL4"/>
<evidence type="ECO:0000313" key="1">
    <source>
        <dbReference type="EMBL" id="SDL13762.1"/>
    </source>
</evidence>
<dbReference type="PANTHER" id="PTHR30565:SF9">
    <property type="entry name" value="PROTEIN YCIF"/>
    <property type="match status" value="1"/>
</dbReference>
<dbReference type="InterPro" id="IPR009078">
    <property type="entry name" value="Ferritin-like_SF"/>
</dbReference>
<dbReference type="InterPro" id="IPR012347">
    <property type="entry name" value="Ferritin-like"/>
</dbReference>
<organism evidence="1 2">
    <name type="scientific">Siphonobacter aquaeclarae</name>
    <dbReference type="NCBI Taxonomy" id="563176"/>
    <lineage>
        <taxon>Bacteria</taxon>
        <taxon>Pseudomonadati</taxon>
        <taxon>Bacteroidota</taxon>
        <taxon>Cytophagia</taxon>
        <taxon>Cytophagales</taxon>
        <taxon>Cytophagaceae</taxon>
        <taxon>Siphonobacter</taxon>
    </lineage>
</organism>
<name>A0A1G9HLL4_9BACT</name>